<dbReference type="SMART" id="SM00536">
    <property type="entry name" value="AXH"/>
    <property type="match status" value="1"/>
</dbReference>
<organism evidence="9 10">
    <name type="scientific">Synaphobranchus kaupii</name>
    <name type="common">Kaup's arrowtooth eel</name>
    <dbReference type="NCBI Taxonomy" id="118154"/>
    <lineage>
        <taxon>Eukaryota</taxon>
        <taxon>Metazoa</taxon>
        <taxon>Chordata</taxon>
        <taxon>Craniata</taxon>
        <taxon>Vertebrata</taxon>
        <taxon>Euteleostomi</taxon>
        <taxon>Actinopterygii</taxon>
        <taxon>Neopterygii</taxon>
        <taxon>Teleostei</taxon>
        <taxon>Anguilliformes</taxon>
        <taxon>Synaphobranchidae</taxon>
        <taxon>Synaphobranchus</taxon>
    </lineage>
</organism>
<evidence type="ECO:0000256" key="2">
    <source>
        <dbReference type="ARBA" id="ARBA00022491"/>
    </source>
</evidence>
<keyword evidence="4" id="KW-0238">DNA-binding</keyword>
<evidence type="ECO:0000256" key="1">
    <source>
        <dbReference type="ARBA" id="ARBA00004123"/>
    </source>
</evidence>
<feature type="domain" description="AXH" evidence="8">
    <location>
        <begin position="481"/>
        <end position="612"/>
    </location>
</feature>
<dbReference type="EMBL" id="JAINUF010000003">
    <property type="protein sequence ID" value="KAJ8370677.1"/>
    <property type="molecule type" value="Genomic_DNA"/>
</dbReference>
<evidence type="ECO:0000256" key="6">
    <source>
        <dbReference type="ARBA" id="ARBA00023242"/>
    </source>
</evidence>
<evidence type="ECO:0000256" key="5">
    <source>
        <dbReference type="ARBA" id="ARBA00023163"/>
    </source>
</evidence>
<evidence type="ECO:0000313" key="9">
    <source>
        <dbReference type="EMBL" id="KAJ8370677.1"/>
    </source>
</evidence>
<keyword evidence="2" id="KW-0678">Repressor</keyword>
<proteinExistence type="predicted"/>
<dbReference type="SUPFAM" id="SSF102031">
    <property type="entry name" value="AXH domain"/>
    <property type="match status" value="1"/>
</dbReference>
<dbReference type="PANTHER" id="PTHR13392">
    <property type="entry name" value="ATAXIN 1"/>
    <property type="match status" value="1"/>
</dbReference>
<dbReference type="Pfam" id="PF08517">
    <property type="entry name" value="AXH"/>
    <property type="match status" value="1"/>
</dbReference>
<dbReference type="PANTHER" id="PTHR13392:SF14">
    <property type="entry name" value="ATAXIN-1-LIKE"/>
    <property type="match status" value="1"/>
</dbReference>
<evidence type="ECO:0000256" key="4">
    <source>
        <dbReference type="ARBA" id="ARBA00023125"/>
    </source>
</evidence>
<feature type="compositionally biased region" description="Pro residues" evidence="7">
    <location>
        <begin position="649"/>
        <end position="665"/>
    </location>
</feature>
<protein>
    <recommendedName>
        <fullName evidence="8">AXH domain-containing protein</fullName>
    </recommendedName>
</protein>
<gene>
    <name evidence="9" type="ORF">SKAU_G00107050</name>
</gene>
<name>A0A9Q1FZX7_SYNKA</name>
<keyword evidence="10" id="KW-1185">Reference proteome</keyword>
<evidence type="ECO:0000256" key="7">
    <source>
        <dbReference type="SAM" id="MobiDB-lite"/>
    </source>
</evidence>
<dbReference type="Proteomes" id="UP001152622">
    <property type="component" value="Chromosome 3"/>
</dbReference>
<dbReference type="GO" id="GO:0007399">
    <property type="term" value="P:nervous system development"/>
    <property type="evidence" value="ECO:0007669"/>
    <property type="project" value="TreeGrafter"/>
</dbReference>
<keyword evidence="6" id="KW-0539">Nucleus</keyword>
<evidence type="ECO:0000256" key="3">
    <source>
        <dbReference type="ARBA" id="ARBA00023015"/>
    </source>
</evidence>
<dbReference type="GO" id="GO:0000122">
    <property type="term" value="P:negative regulation of transcription by RNA polymerase II"/>
    <property type="evidence" value="ECO:0007669"/>
    <property type="project" value="TreeGrafter"/>
</dbReference>
<dbReference type="GO" id="GO:0003677">
    <property type="term" value="F:DNA binding"/>
    <property type="evidence" value="ECO:0007669"/>
    <property type="project" value="UniProtKB-KW"/>
</dbReference>
<feature type="region of interest" description="Disordered" evidence="7">
    <location>
        <begin position="433"/>
        <end position="489"/>
    </location>
</feature>
<reference evidence="9" key="1">
    <citation type="journal article" date="2023" name="Science">
        <title>Genome structures resolve the early diversification of teleost fishes.</title>
        <authorList>
            <person name="Parey E."/>
            <person name="Louis A."/>
            <person name="Montfort J."/>
            <person name="Bouchez O."/>
            <person name="Roques C."/>
            <person name="Iampietro C."/>
            <person name="Lluch J."/>
            <person name="Castinel A."/>
            <person name="Donnadieu C."/>
            <person name="Desvignes T."/>
            <person name="Floi Bucao C."/>
            <person name="Jouanno E."/>
            <person name="Wen M."/>
            <person name="Mejri S."/>
            <person name="Dirks R."/>
            <person name="Jansen H."/>
            <person name="Henkel C."/>
            <person name="Chen W.J."/>
            <person name="Zahm M."/>
            <person name="Cabau C."/>
            <person name="Klopp C."/>
            <person name="Thompson A.W."/>
            <person name="Robinson-Rechavi M."/>
            <person name="Braasch I."/>
            <person name="Lecointre G."/>
            <person name="Bobe J."/>
            <person name="Postlethwait J.H."/>
            <person name="Berthelot C."/>
            <person name="Roest Crollius H."/>
            <person name="Guiguen Y."/>
        </authorList>
    </citation>
    <scope>NUCLEOTIDE SEQUENCE</scope>
    <source>
        <strain evidence="9">WJC10195</strain>
    </source>
</reference>
<dbReference type="OrthoDB" id="10000452at2759"/>
<dbReference type="AlphaFoldDB" id="A0A9Q1FZX7"/>
<evidence type="ECO:0000259" key="8">
    <source>
        <dbReference type="PROSITE" id="PS51148"/>
    </source>
</evidence>
<feature type="region of interest" description="Disordered" evidence="7">
    <location>
        <begin position="321"/>
        <end position="356"/>
    </location>
</feature>
<dbReference type="PROSITE" id="PS51148">
    <property type="entry name" value="AXH"/>
    <property type="match status" value="1"/>
</dbReference>
<dbReference type="InterPro" id="IPR036096">
    <property type="entry name" value="Ataxin_AXH_dom_sf"/>
</dbReference>
<feature type="region of interest" description="Disordered" evidence="7">
    <location>
        <begin position="244"/>
        <end position="281"/>
    </location>
</feature>
<keyword evidence="3" id="KW-0805">Transcription regulation</keyword>
<feature type="region of interest" description="Disordered" evidence="7">
    <location>
        <begin position="50"/>
        <end position="144"/>
    </location>
</feature>
<sequence length="700" mass="76265">MCLQHYSHIKAFNLERREDIRGTPCEGNRDIFPKGDLLWNEPFSRPFFHPRGPCDLVSAQPGERRRDTQMSSTPDRAKECLPPKKRESRQGSSERAPADDFKPPAPLRTRPGGRQPEGRELADGSPPIPRYGRDLLPPPPPPPLPAHKFALPWPLSYPTATSGPFSAQMGERCGSSSPVWRDQCARGGDPAEQGAPQHSRWPRGEASHGAYKSHFPPDAREMWSYYNAGKHNFGPSLFSHPHLFPQPPLYPKDPPDTRRSYPTKRPNGFDRTDGRLLPSGRLSSAAEDYLYDTKVKQAASSHTNGKRRYQDEQRSTIGAALKDSHGLEGPSTHSSLQDKGPRAALKAPPPHASDARTFKVPLDTLSMAGSPGEAHIYYALGPMYSGLQQSPLAYPLYSPHSQAPVLPLYGLQTDTSNPLRNSQLSPLVEAISRHNSHSPDQSPAPKPQGHSSASPGGYRSHSVAAVPAAPAHHGGASASSPPAPQPPVLLPHFARGSLIELSGGRLKRVEDLQTEDFLVCADTSPEFHLSSCTVLLISPSSASGFSHLQVLLTDCNTQELLKVLVEYPFFVRDRGWSSCCPQRTAQLYGLRCRQLSVGDVCLALTPAPSALPSATVPRNHTRDGETGRQCAHNRAGCESSAQRAEKMAPPAPAPPAPVARAPPPGELTQGRKRRWSAPELLGVDRTPSDLPHSSKHRKQQ</sequence>
<accession>A0A9Q1FZX7</accession>
<keyword evidence="5" id="KW-0804">Transcription</keyword>
<dbReference type="InterPro" id="IPR003652">
    <property type="entry name" value="Ataxin_AXH_dom"/>
</dbReference>
<feature type="compositionally biased region" description="Low complexity" evidence="7">
    <location>
        <begin position="460"/>
        <end position="480"/>
    </location>
</feature>
<dbReference type="GO" id="GO:0003723">
    <property type="term" value="F:RNA binding"/>
    <property type="evidence" value="ECO:0007669"/>
    <property type="project" value="InterPro"/>
</dbReference>
<comment type="caution">
    <text evidence="9">The sequence shown here is derived from an EMBL/GenBank/DDBJ whole genome shotgun (WGS) entry which is preliminary data.</text>
</comment>
<evidence type="ECO:0000313" key="10">
    <source>
        <dbReference type="Proteomes" id="UP001152622"/>
    </source>
</evidence>
<dbReference type="GO" id="GO:0005634">
    <property type="term" value="C:nucleus"/>
    <property type="evidence" value="ECO:0007669"/>
    <property type="project" value="UniProtKB-SubCell"/>
</dbReference>
<feature type="region of interest" description="Disordered" evidence="7">
    <location>
        <begin position="168"/>
        <end position="213"/>
    </location>
</feature>
<feature type="compositionally biased region" description="Basic and acidic residues" evidence="7">
    <location>
        <begin position="75"/>
        <end position="89"/>
    </location>
</feature>
<comment type="subcellular location">
    <subcellularLocation>
        <location evidence="1">Nucleus</location>
    </subcellularLocation>
</comment>
<feature type="region of interest" description="Disordered" evidence="7">
    <location>
        <begin position="611"/>
        <end position="700"/>
    </location>
</feature>
<dbReference type="InterPro" id="IPR043404">
    <property type="entry name" value="ATAXIN1-like"/>
</dbReference>